<feature type="domain" description="MobA-like NTP transferase" evidence="1">
    <location>
        <begin position="51"/>
        <end position="210"/>
    </location>
</feature>
<dbReference type="Proteomes" id="UP000198888">
    <property type="component" value="Unassembled WGS sequence"/>
</dbReference>
<name>A0A1H6VMZ5_9EURY</name>
<protein>
    <submittedName>
        <fullName evidence="2">Molybdenum cofactor cytidylyltransferase</fullName>
    </submittedName>
</protein>
<reference evidence="2 3" key="1">
    <citation type="submission" date="2016-10" db="EMBL/GenBank/DDBJ databases">
        <authorList>
            <person name="de Groot N.N."/>
        </authorList>
    </citation>
    <scope>NUCLEOTIDE SEQUENCE [LARGE SCALE GENOMIC DNA]</scope>
    <source>
        <strain evidence="2 3">DSM 22187</strain>
    </source>
</reference>
<proteinExistence type="predicted"/>
<organism evidence="2 3">
    <name type="scientific">Halohasta litchfieldiae</name>
    <dbReference type="NCBI Taxonomy" id="1073996"/>
    <lineage>
        <taxon>Archaea</taxon>
        <taxon>Methanobacteriati</taxon>
        <taxon>Methanobacteriota</taxon>
        <taxon>Stenosarchaea group</taxon>
        <taxon>Halobacteria</taxon>
        <taxon>Halobacteriales</taxon>
        <taxon>Haloferacaceae</taxon>
        <taxon>Halohasta</taxon>
    </lineage>
</organism>
<dbReference type="Pfam" id="PF12804">
    <property type="entry name" value="NTP_transf_3"/>
    <property type="match status" value="1"/>
</dbReference>
<keyword evidence="2" id="KW-0548">Nucleotidyltransferase</keyword>
<keyword evidence="3" id="KW-1185">Reference proteome</keyword>
<dbReference type="AlphaFoldDB" id="A0A1H6VMZ5"/>
<dbReference type="CDD" id="cd04182">
    <property type="entry name" value="GT_2_like_f"/>
    <property type="match status" value="1"/>
</dbReference>
<dbReference type="PANTHER" id="PTHR43777">
    <property type="entry name" value="MOLYBDENUM COFACTOR CYTIDYLYLTRANSFERASE"/>
    <property type="match status" value="1"/>
</dbReference>
<dbReference type="InterPro" id="IPR029044">
    <property type="entry name" value="Nucleotide-diphossugar_trans"/>
</dbReference>
<dbReference type="SUPFAM" id="SSF53448">
    <property type="entry name" value="Nucleotide-diphospho-sugar transferases"/>
    <property type="match status" value="1"/>
</dbReference>
<keyword evidence="2" id="KW-0808">Transferase</keyword>
<evidence type="ECO:0000313" key="3">
    <source>
        <dbReference type="Proteomes" id="UP000198888"/>
    </source>
</evidence>
<evidence type="ECO:0000259" key="1">
    <source>
        <dbReference type="Pfam" id="PF12804"/>
    </source>
</evidence>
<evidence type="ECO:0000313" key="2">
    <source>
        <dbReference type="EMBL" id="SEJ06001.1"/>
    </source>
</evidence>
<dbReference type="GO" id="GO:0016779">
    <property type="term" value="F:nucleotidyltransferase activity"/>
    <property type="evidence" value="ECO:0007669"/>
    <property type="project" value="UniProtKB-KW"/>
</dbReference>
<sequence>MWYICHVCDPIAYYFVLPENSAMAVKEFPVVEPPFEELDGGVAGGQSTVVGVVLAAGTSSRFGATNKLLAEWADAPLVSHVVDTLLRSTVDKVVVVVGDDAGRVRRAVSDFEVTIVHNDRYASGQSTSVRRGITAARNHGADAVVFALGDMPTVEAESFDLLVAAYRTGVSEALAAACNGARGNPVLFGRRHFEALADATGDTGGREILLDDDRAVLVETGDRGVLVDVDSPDDMSTLRLSS</sequence>
<dbReference type="Gene3D" id="3.90.550.10">
    <property type="entry name" value="Spore Coat Polysaccharide Biosynthesis Protein SpsA, Chain A"/>
    <property type="match status" value="1"/>
</dbReference>
<dbReference type="InterPro" id="IPR025877">
    <property type="entry name" value="MobA-like_NTP_Trfase"/>
</dbReference>
<dbReference type="PANTHER" id="PTHR43777:SF1">
    <property type="entry name" value="MOLYBDENUM COFACTOR CYTIDYLYLTRANSFERASE"/>
    <property type="match status" value="1"/>
</dbReference>
<dbReference type="STRING" id="1073996.SAMN05444271_11868"/>
<gene>
    <name evidence="2" type="ORF">SAMN05444271_11868</name>
</gene>
<accession>A0A1H6VMZ5</accession>
<dbReference type="EMBL" id="FNYR01000018">
    <property type="protein sequence ID" value="SEJ06001.1"/>
    <property type="molecule type" value="Genomic_DNA"/>
</dbReference>